<sequence length="39" mass="4115">VSPLGQVPGDDSGSSLFYSLGPVIGHSRYPQDNVTYGFT</sequence>
<evidence type="ECO:0000313" key="1">
    <source>
        <dbReference type="EMBL" id="SVA52238.1"/>
    </source>
</evidence>
<accession>A0A381WJC8</accession>
<organism evidence="1">
    <name type="scientific">marine metagenome</name>
    <dbReference type="NCBI Taxonomy" id="408172"/>
    <lineage>
        <taxon>unclassified sequences</taxon>
        <taxon>metagenomes</taxon>
        <taxon>ecological metagenomes</taxon>
    </lineage>
</organism>
<reference evidence="1" key="1">
    <citation type="submission" date="2018-05" db="EMBL/GenBank/DDBJ databases">
        <authorList>
            <person name="Lanie J.A."/>
            <person name="Ng W.-L."/>
            <person name="Kazmierczak K.M."/>
            <person name="Andrzejewski T.M."/>
            <person name="Davidsen T.M."/>
            <person name="Wayne K.J."/>
            <person name="Tettelin H."/>
            <person name="Glass J.I."/>
            <person name="Rusch D."/>
            <person name="Podicherti R."/>
            <person name="Tsui H.-C.T."/>
            <person name="Winkler M.E."/>
        </authorList>
    </citation>
    <scope>NUCLEOTIDE SEQUENCE</scope>
</reference>
<dbReference type="EMBL" id="UINC01011897">
    <property type="protein sequence ID" value="SVA52238.1"/>
    <property type="molecule type" value="Genomic_DNA"/>
</dbReference>
<dbReference type="AlphaFoldDB" id="A0A381WJC8"/>
<gene>
    <name evidence="1" type="ORF">METZ01_LOCUS105092</name>
</gene>
<protein>
    <submittedName>
        <fullName evidence="1">Uncharacterized protein</fullName>
    </submittedName>
</protein>
<proteinExistence type="predicted"/>
<feature type="non-terminal residue" evidence="1">
    <location>
        <position position="1"/>
    </location>
</feature>
<name>A0A381WJC8_9ZZZZ</name>